<feature type="domain" description="FAD-binding" evidence="5">
    <location>
        <begin position="61"/>
        <end position="219"/>
    </location>
</feature>
<dbReference type="InterPro" id="IPR036188">
    <property type="entry name" value="FAD/NAD-bd_sf"/>
</dbReference>
<accession>A0A0F4G5B2</accession>
<feature type="domain" description="FAD-binding" evidence="5">
    <location>
        <begin position="351"/>
        <end position="404"/>
    </location>
</feature>
<name>A0A0F4G5B2_9PEZI</name>
<evidence type="ECO:0000313" key="6">
    <source>
        <dbReference type="EMBL" id="KJX92247.1"/>
    </source>
</evidence>
<evidence type="ECO:0000259" key="5">
    <source>
        <dbReference type="Pfam" id="PF01494"/>
    </source>
</evidence>
<dbReference type="SUPFAM" id="SSF51905">
    <property type="entry name" value="FAD/NAD(P)-binding domain"/>
    <property type="match status" value="1"/>
</dbReference>
<evidence type="ECO:0000256" key="2">
    <source>
        <dbReference type="ARBA" id="ARBA00022827"/>
    </source>
</evidence>
<gene>
    <name evidence="6" type="ORF">TI39_contig5883g00004</name>
</gene>
<sequence length="438" mass="48289">MRPPSHPLLEYTVLAVPHRKMSTIASRLRRKLLAQNTLTSQVQTSAASTRRMHSMENTKSIAILGAGPAGLMLGRLLDLSKIPFTIFERDTEPYNRQGSGTLDVHPGTGQLALKEAGLFPQFKELARFGVRNRFVDEKGKVLADVGGEGDEDRPEIDRLDLQRIIQETIPPEKIQWGSKVRDVARNADGEVEIHMADEKVESGFGLVVGADGAWSKVRNLFTSISPQYSGTTFLGTTILPGDEVYESADSLAARGNFLAIRGYRKIFLYYLGNRSYKIYVGSDLARNQKLDDALLSDPQKTWKSVLSSDFNEWSPTLTDLVSKSARGYGTWPFYHLPKEALSWDPVPGAALVGDAAHVTVPNGEGVNNAMFDSLELAQQIIKHWSGDLDQAVAEYEKTMIPRARTNLEDGEMMMKTLFGPDAPESLLQAFGFPVDGSG</sequence>
<dbReference type="PRINTS" id="PR00420">
    <property type="entry name" value="RNGMNOXGNASE"/>
</dbReference>
<dbReference type="PANTHER" id="PTHR46972:SF1">
    <property type="entry name" value="FAD DEPENDENT OXIDOREDUCTASE DOMAIN-CONTAINING PROTEIN"/>
    <property type="match status" value="1"/>
</dbReference>
<proteinExistence type="predicted"/>
<comment type="caution">
    <text evidence="6">The sequence shown here is derived from an EMBL/GenBank/DDBJ whole genome shotgun (WGS) entry which is preliminary data.</text>
</comment>
<dbReference type="PANTHER" id="PTHR46972">
    <property type="entry name" value="MONOOXYGENASE ASQM-RELATED"/>
    <property type="match status" value="1"/>
</dbReference>
<dbReference type="EMBL" id="LAFY01005838">
    <property type="protein sequence ID" value="KJX92247.1"/>
    <property type="molecule type" value="Genomic_DNA"/>
</dbReference>
<evidence type="ECO:0000256" key="1">
    <source>
        <dbReference type="ARBA" id="ARBA00022630"/>
    </source>
</evidence>
<dbReference type="Proteomes" id="UP000033647">
    <property type="component" value="Unassembled WGS sequence"/>
</dbReference>
<protein>
    <submittedName>
        <fullName evidence="6">FAD-dependent oxidoreductase like protein</fullName>
    </submittedName>
</protein>
<dbReference type="InterPro" id="IPR002938">
    <property type="entry name" value="FAD-bd"/>
</dbReference>
<reference evidence="6 7" key="1">
    <citation type="submission" date="2015-03" db="EMBL/GenBank/DDBJ databases">
        <title>RNA-seq based gene annotation and comparative genomics of four Zymoseptoria species reveal species-specific pathogenicity related genes and transposable element activity.</title>
        <authorList>
            <person name="Grandaubert J."/>
            <person name="Bhattacharyya A."/>
            <person name="Stukenbrock E.H."/>
        </authorList>
    </citation>
    <scope>NUCLEOTIDE SEQUENCE [LARGE SCALE GENOMIC DNA]</scope>
    <source>
        <strain evidence="6 7">Zb18110</strain>
    </source>
</reference>
<keyword evidence="1" id="KW-0285">Flavoprotein</keyword>
<dbReference type="AlphaFoldDB" id="A0A0F4G5B2"/>
<dbReference type="Pfam" id="PF01494">
    <property type="entry name" value="FAD_binding_3"/>
    <property type="match status" value="2"/>
</dbReference>
<evidence type="ECO:0000313" key="7">
    <source>
        <dbReference type="Proteomes" id="UP000033647"/>
    </source>
</evidence>
<dbReference type="GO" id="GO:0004497">
    <property type="term" value="F:monooxygenase activity"/>
    <property type="evidence" value="ECO:0007669"/>
    <property type="project" value="UniProtKB-KW"/>
</dbReference>
<keyword evidence="2" id="KW-0274">FAD</keyword>
<keyword evidence="7" id="KW-1185">Reference proteome</keyword>
<dbReference type="OrthoDB" id="655030at2759"/>
<evidence type="ECO:0000256" key="4">
    <source>
        <dbReference type="ARBA" id="ARBA00023033"/>
    </source>
</evidence>
<keyword evidence="4" id="KW-0503">Monooxygenase</keyword>
<dbReference type="STRING" id="1047168.A0A0F4G5B2"/>
<evidence type="ECO:0000256" key="3">
    <source>
        <dbReference type="ARBA" id="ARBA00023002"/>
    </source>
</evidence>
<dbReference type="Gene3D" id="3.50.50.60">
    <property type="entry name" value="FAD/NAD(P)-binding domain"/>
    <property type="match status" value="1"/>
</dbReference>
<keyword evidence="3" id="KW-0560">Oxidoreductase</keyword>
<organism evidence="6 7">
    <name type="scientific">Zymoseptoria brevis</name>
    <dbReference type="NCBI Taxonomy" id="1047168"/>
    <lineage>
        <taxon>Eukaryota</taxon>
        <taxon>Fungi</taxon>
        <taxon>Dikarya</taxon>
        <taxon>Ascomycota</taxon>
        <taxon>Pezizomycotina</taxon>
        <taxon>Dothideomycetes</taxon>
        <taxon>Dothideomycetidae</taxon>
        <taxon>Mycosphaerellales</taxon>
        <taxon>Mycosphaerellaceae</taxon>
        <taxon>Zymoseptoria</taxon>
    </lineage>
</organism>
<dbReference type="GO" id="GO:0071949">
    <property type="term" value="F:FAD binding"/>
    <property type="evidence" value="ECO:0007669"/>
    <property type="project" value="InterPro"/>
</dbReference>